<dbReference type="EMBL" id="LTBA01000043">
    <property type="protein sequence ID" value="KYH31780.1"/>
    <property type="molecule type" value="Genomic_DNA"/>
</dbReference>
<dbReference type="Gene3D" id="3.40.50.12110">
    <property type="match status" value="1"/>
</dbReference>
<dbReference type="GO" id="GO:1904047">
    <property type="term" value="F:S-adenosyl-L-methionine binding"/>
    <property type="evidence" value="ECO:0007669"/>
    <property type="project" value="TreeGrafter"/>
</dbReference>
<dbReference type="SUPFAM" id="SSF102114">
    <property type="entry name" value="Radical SAM enzymes"/>
    <property type="match status" value="1"/>
</dbReference>
<evidence type="ECO:0000313" key="1">
    <source>
        <dbReference type="EMBL" id="KYH31780.1"/>
    </source>
</evidence>
<dbReference type="Pfam" id="PF20903">
    <property type="entry name" value="SPL"/>
    <property type="match status" value="1"/>
</dbReference>
<dbReference type="Proteomes" id="UP000075531">
    <property type="component" value="Unassembled WGS sequence"/>
</dbReference>
<keyword evidence="1" id="KW-0456">Lyase</keyword>
<dbReference type="InterPro" id="IPR049539">
    <property type="entry name" value="SPL"/>
</dbReference>
<dbReference type="EC" id="4.1.99.14" evidence="1"/>
<dbReference type="PANTHER" id="PTHR37822">
    <property type="entry name" value="SPORE PHOTOPRODUCT LYASE-RELATED"/>
    <property type="match status" value="1"/>
</dbReference>
<name>A0A151AW54_9CLOT</name>
<reference evidence="1 2" key="1">
    <citation type="submission" date="2016-02" db="EMBL/GenBank/DDBJ databases">
        <title>Genome sequence of Clostridium tepidiprofundi DSM 19306.</title>
        <authorList>
            <person name="Poehlein A."/>
            <person name="Daniel R."/>
        </authorList>
    </citation>
    <scope>NUCLEOTIDE SEQUENCE [LARGE SCALE GENOMIC DNA]</scope>
    <source>
        <strain evidence="1 2">DSM 19306</strain>
    </source>
</reference>
<dbReference type="PANTHER" id="PTHR37822:SF2">
    <property type="entry name" value="SPORE PHOTOPRODUCT LYASE"/>
    <property type="match status" value="1"/>
</dbReference>
<dbReference type="GO" id="GO:0042601">
    <property type="term" value="C:endospore-forming forespore"/>
    <property type="evidence" value="ECO:0007669"/>
    <property type="project" value="TreeGrafter"/>
</dbReference>
<comment type="caution">
    <text evidence="1">The sequence shown here is derived from an EMBL/GenBank/DDBJ whole genome shotgun (WGS) entry which is preliminary data.</text>
</comment>
<dbReference type="InterPro" id="IPR058240">
    <property type="entry name" value="rSAM_sf"/>
</dbReference>
<dbReference type="PATRIC" id="fig|1121338.3.peg.2403"/>
<sequence length="342" mass="39973">MKGRDNLQNLKKSLWNSSFSHIYIEKRAINNINAKRILSNFKDATKIEIEHYKDVFCRGHQSFALQKNSPKLILAVKRDNFIYKGAEVCEDFGNSHFYYTSTMMNCIYDCEYCYLQGMYPSSNIVIFVNIEDIFYEVEQLLKKHAVYLCISYDTDILALEGITSFATKWLEFALKHPNLKIELRTKSANFAAIQYIPAINNVILAWTLSPLNIIEKFEKNTPSLNSRLESANNAIKKGWNVRLCFDPLLYVEDWQKNYEKCIDDTFNKISPDDILDISVGVFRVSKDYLKKMRKGREYSLILNYPFECKNGVCTYTENHSSNLVNFVYEKLLYYVPAEKIYV</sequence>
<dbReference type="AlphaFoldDB" id="A0A151AW54"/>
<gene>
    <name evidence="1" type="primary">splB</name>
    <name evidence="1" type="ORF">CLTEP_23250</name>
</gene>
<proteinExistence type="predicted"/>
<accession>A0A151AW54</accession>
<organism evidence="1 2">
    <name type="scientific">Clostridium tepidiprofundi DSM 19306</name>
    <dbReference type="NCBI Taxonomy" id="1121338"/>
    <lineage>
        <taxon>Bacteria</taxon>
        <taxon>Bacillati</taxon>
        <taxon>Bacillota</taxon>
        <taxon>Clostridia</taxon>
        <taxon>Eubacteriales</taxon>
        <taxon>Clostridiaceae</taxon>
        <taxon>Clostridium</taxon>
    </lineage>
</organism>
<keyword evidence="2" id="KW-1185">Reference proteome</keyword>
<dbReference type="GO" id="GO:0003913">
    <property type="term" value="F:DNA photolyase activity"/>
    <property type="evidence" value="ECO:0007669"/>
    <property type="project" value="TreeGrafter"/>
</dbReference>
<dbReference type="Gene3D" id="3.80.30.30">
    <property type="match status" value="1"/>
</dbReference>
<protein>
    <submittedName>
        <fullName evidence="1">Spore photoproduct lyase</fullName>
        <ecNumber evidence="1">4.1.99.14</ecNumber>
    </submittedName>
</protein>
<dbReference type="GO" id="GO:0051539">
    <property type="term" value="F:4 iron, 4 sulfur cluster binding"/>
    <property type="evidence" value="ECO:0007669"/>
    <property type="project" value="TreeGrafter"/>
</dbReference>
<dbReference type="STRING" id="1121338.CLTEP_23250"/>
<evidence type="ECO:0000313" key="2">
    <source>
        <dbReference type="Proteomes" id="UP000075531"/>
    </source>
</evidence>